<gene>
    <name evidence="5" type="ORF">AVDCRST_MAG45-432</name>
</gene>
<keyword evidence="5" id="KW-0328">Glycosyltransferase</keyword>
<dbReference type="GO" id="GO:0009116">
    <property type="term" value="P:nucleoside metabolic process"/>
    <property type="evidence" value="ECO:0007669"/>
    <property type="project" value="InterPro"/>
</dbReference>
<dbReference type="Pfam" id="PF01048">
    <property type="entry name" value="PNP_UDP_1"/>
    <property type="match status" value="1"/>
</dbReference>
<dbReference type="GO" id="GO:0005829">
    <property type="term" value="C:cytosol"/>
    <property type="evidence" value="ECO:0007669"/>
    <property type="project" value="TreeGrafter"/>
</dbReference>
<dbReference type="EMBL" id="CADCVU010000041">
    <property type="protein sequence ID" value="CAA9485668.1"/>
    <property type="molecule type" value="Genomic_DNA"/>
</dbReference>
<sequence>MSHIVRVVPRTPERTPVHLKPAAPLAERVLLPGDPHRALQVAQHLLERPRMLNHHRGLWGYTGQASDGLPLSVQATGMGGPTTAIVVEELIALGARSFVRIGTCGALDPSLALGDLIVAREALAADGTSAALGAVDRVRGDEGLSDSLARAAGAPAATVASADLFYDDRAGVAAGWRARGAIAVEMEAATLLRLAELRGVRAGCLLAVTDLLDPGSHERAARHMERLDREKIEAVGLRLGEAALAALAD</sequence>
<evidence type="ECO:0000259" key="4">
    <source>
        <dbReference type="Pfam" id="PF01048"/>
    </source>
</evidence>
<evidence type="ECO:0000256" key="1">
    <source>
        <dbReference type="ARBA" id="ARBA00011888"/>
    </source>
</evidence>
<protein>
    <recommendedName>
        <fullName evidence="2">Uridine phosphorylase</fullName>
        <ecNumber evidence="1">2.4.2.3</ecNumber>
    </recommendedName>
</protein>
<comment type="catalytic activity">
    <reaction evidence="3">
        <text>uridine + phosphate = alpha-D-ribose 1-phosphate + uracil</text>
        <dbReference type="Rhea" id="RHEA:24388"/>
        <dbReference type="ChEBI" id="CHEBI:16704"/>
        <dbReference type="ChEBI" id="CHEBI:17568"/>
        <dbReference type="ChEBI" id="CHEBI:43474"/>
        <dbReference type="ChEBI" id="CHEBI:57720"/>
        <dbReference type="EC" id="2.4.2.3"/>
    </reaction>
</comment>
<dbReference type="PANTHER" id="PTHR43691:SF11">
    <property type="entry name" value="FI09636P-RELATED"/>
    <property type="match status" value="1"/>
</dbReference>
<keyword evidence="5" id="KW-0808">Transferase</keyword>
<dbReference type="SUPFAM" id="SSF53167">
    <property type="entry name" value="Purine and uridine phosphorylases"/>
    <property type="match status" value="1"/>
</dbReference>
<evidence type="ECO:0000313" key="5">
    <source>
        <dbReference type="EMBL" id="CAA9485668.1"/>
    </source>
</evidence>
<reference evidence="5" key="1">
    <citation type="submission" date="2020-02" db="EMBL/GenBank/DDBJ databases">
        <authorList>
            <person name="Meier V. D."/>
        </authorList>
    </citation>
    <scope>NUCLEOTIDE SEQUENCE</scope>
    <source>
        <strain evidence="5">AVDCRST_MAG45</strain>
    </source>
</reference>
<accession>A0A6J4RZD0</accession>
<name>A0A6J4RZD0_9ACTN</name>
<dbReference type="InterPro" id="IPR035994">
    <property type="entry name" value="Nucleoside_phosphorylase_sf"/>
</dbReference>
<dbReference type="Gene3D" id="3.40.50.1580">
    <property type="entry name" value="Nucleoside phosphorylase domain"/>
    <property type="match status" value="1"/>
</dbReference>
<proteinExistence type="predicted"/>
<dbReference type="EC" id="2.4.2.3" evidence="1"/>
<evidence type="ECO:0000256" key="2">
    <source>
        <dbReference type="ARBA" id="ARBA00021980"/>
    </source>
</evidence>
<dbReference type="PANTHER" id="PTHR43691">
    <property type="entry name" value="URIDINE PHOSPHORYLASE"/>
    <property type="match status" value="1"/>
</dbReference>
<dbReference type="InterPro" id="IPR000845">
    <property type="entry name" value="Nucleoside_phosphorylase_d"/>
</dbReference>
<organism evidence="5">
    <name type="scientific">uncultured Solirubrobacterales bacterium</name>
    <dbReference type="NCBI Taxonomy" id="768556"/>
    <lineage>
        <taxon>Bacteria</taxon>
        <taxon>Bacillati</taxon>
        <taxon>Actinomycetota</taxon>
        <taxon>Thermoleophilia</taxon>
        <taxon>Solirubrobacterales</taxon>
        <taxon>environmental samples</taxon>
    </lineage>
</organism>
<feature type="domain" description="Nucleoside phosphorylase" evidence="4">
    <location>
        <begin position="28"/>
        <end position="225"/>
    </location>
</feature>
<dbReference type="GO" id="GO:0004850">
    <property type="term" value="F:uridine phosphorylase activity"/>
    <property type="evidence" value="ECO:0007669"/>
    <property type="project" value="UniProtKB-EC"/>
</dbReference>
<dbReference type="AlphaFoldDB" id="A0A6J4RZD0"/>
<evidence type="ECO:0000256" key="3">
    <source>
        <dbReference type="ARBA" id="ARBA00048447"/>
    </source>
</evidence>